<keyword evidence="1" id="KW-0418">Kinase</keyword>
<organism evidence="1 2">
    <name type="scientific">Antarcticirhabdus aurantiaca</name>
    <dbReference type="NCBI Taxonomy" id="2606717"/>
    <lineage>
        <taxon>Bacteria</taxon>
        <taxon>Pseudomonadati</taxon>
        <taxon>Pseudomonadota</taxon>
        <taxon>Alphaproteobacteria</taxon>
        <taxon>Hyphomicrobiales</taxon>
        <taxon>Aurantimonadaceae</taxon>
        <taxon>Antarcticirhabdus</taxon>
    </lineage>
</organism>
<dbReference type="EMBL" id="CP113520">
    <property type="protein sequence ID" value="WAJ29540.1"/>
    <property type="molecule type" value="Genomic_DNA"/>
</dbReference>
<sequence>MIVAGGAYREICDSARWDRVYGSGGRAACAAARWGDGVRLVCHAHEGWIEDARATFSSMGVDCEIAPIPDEIAFVYAHPMATPVLLNGMPAARPELVVDGDAVVRFGMLECEALVRARRAVHDPQGAGATVPFGANGSSADSLAFVLNEAEARSLSGKDSAEEAAAELLAVAEAVVVKGGTAGALVARRGGASVRVPPYRSERVMKIGSGDVFTGVFSHLWMREGADPVEAADLASRAVSVYVETRGIPPGSRSDLAHRAALPTDRRPGRVYIAAPFFTTAQLWLVEQLVQSVAALGATPFSPFHEVGMGGMSTGIATEDLAGLESCDAVLAVMDGRDPGTLFEVGHARANGIPVVMLAENVMEGDLTMFAGTGCEVVGDVATAAYRAVWATISGSRHRCVDGVAR</sequence>
<keyword evidence="2" id="KW-1185">Reference proteome</keyword>
<protein>
    <submittedName>
        <fullName evidence="1">PfkB family carbohydrate kinase</fullName>
    </submittedName>
</protein>
<name>A0ACD4NSB0_9HYPH</name>
<evidence type="ECO:0000313" key="1">
    <source>
        <dbReference type="EMBL" id="WAJ29540.1"/>
    </source>
</evidence>
<gene>
    <name evidence="1" type="ORF">OXU80_04710</name>
</gene>
<keyword evidence="1" id="KW-0808">Transferase</keyword>
<proteinExistence type="predicted"/>
<dbReference type="Proteomes" id="UP001163223">
    <property type="component" value="Chromosome"/>
</dbReference>
<reference evidence="1" key="1">
    <citation type="submission" date="2022-11" db="EMBL/GenBank/DDBJ databases">
        <title>beta-Carotene-producing bacterium, Jeongeuplla avenae sp. nov., alleviates the salt stress of Arabidopsis seedlings.</title>
        <authorList>
            <person name="Jiang L."/>
            <person name="Lee J."/>
        </authorList>
    </citation>
    <scope>NUCLEOTIDE SEQUENCE</scope>
    <source>
        <strain evidence="1">DY_R2A_6</strain>
    </source>
</reference>
<accession>A0ACD4NSB0</accession>
<evidence type="ECO:0000313" key="2">
    <source>
        <dbReference type="Proteomes" id="UP001163223"/>
    </source>
</evidence>